<sequence length="155" mass="18052">MANPDQDHGFIYDHQGRIDVLKSPVFDINLEIDHTVEDYIDRIQFSLRTAIDDQQTSKRIPQFMFCFTSIAKKPDFKSQISVVHEKIDGNLSILEEMLKKLLEGQPKTVSSEAREATCNQESGENPNPKRRREDQEMKILEGEMRMPYLEPILRE</sequence>
<feature type="region of interest" description="Disordered" evidence="1">
    <location>
        <begin position="105"/>
        <end position="141"/>
    </location>
</feature>
<evidence type="ECO:0000313" key="2">
    <source>
        <dbReference type="EMBL" id="KAL0908707.1"/>
    </source>
</evidence>
<dbReference type="Proteomes" id="UP001552299">
    <property type="component" value="Unassembled WGS sequence"/>
</dbReference>
<reference evidence="2 3" key="1">
    <citation type="journal article" date="2024" name="Plant Biotechnol. J.">
        <title>Dendrobium thyrsiflorum genome and its molecular insights into genes involved in important horticultural traits.</title>
        <authorList>
            <person name="Chen B."/>
            <person name="Wang J.Y."/>
            <person name="Zheng P.J."/>
            <person name="Li K.L."/>
            <person name="Liang Y.M."/>
            <person name="Chen X.F."/>
            <person name="Zhang C."/>
            <person name="Zhao X."/>
            <person name="He X."/>
            <person name="Zhang G.Q."/>
            <person name="Liu Z.J."/>
            <person name="Xu Q."/>
        </authorList>
    </citation>
    <scope>NUCLEOTIDE SEQUENCE [LARGE SCALE GENOMIC DNA]</scope>
    <source>
        <strain evidence="2">GZMU011</strain>
    </source>
</reference>
<dbReference type="EMBL" id="JANQDX010000017">
    <property type="protein sequence ID" value="KAL0908707.1"/>
    <property type="molecule type" value="Genomic_DNA"/>
</dbReference>
<comment type="caution">
    <text evidence="2">The sequence shown here is derived from an EMBL/GenBank/DDBJ whole genome shotgun (WGS) entry which is preliminary data.</text>
</comment>
<evidence type="ECO:0000256" key="1">
    <source>
        <dbReference type="SAM" id="MobiDB-lite"/>
    </source>
</evidence>
<name>A0ABD0UEA3_DENTH</name>
<feature type="compositionally biased region" description="Polar residues" evidence="1">
    <location>
        <begin position="107"/>
        <end position="125"/>
    </location>
</feature>
<organism evidence="2 3">
    <name type="scientific">Dendrobium thyrsiflorum</name>
    <name type="common">Pinecone-like raceme dendrobium</name>
    <name type="synonym">Orchid</name>
    <dbReference type="NCBI Taxonomy" id="117978"/>
    <lineage>
        <taxon>Eukaryota</taxon>
        <taxon>Viridiplantae</taxon>
        <taxon>Streptophyta</taxon>
        <taxon>Embryophyta</taxon>
        <taxon>Tracheophyta</taxon>
        <taxon>Spermatophyta</taxon>
        <taxon>Magnoliopsida</taxon>
        <taxon>Liliopsida</taxon>
        <taxon>Asparagales</taxon>
        <taxon>Orchidaceae</taxon>
        <taxon>Epidendroideae</taxon>
        <taxon>Malaxideae</taxon>
        <taxon>Dendrobiinae</taxon>
        <taxon>Dendrobium</taxon>
    </lineage>
</organism>
<protein>
    <submittedName>
        <fullName evidence="2">Uncharacterized protein</fullName>
    </submittedName>
</protein>
<keyword evidence="3" id="KW-1185">Reference proteome</keyword>
<dbReference type="AlphaFoldDB" id="A0ABD0UEA3"/>
<gene>
    <name evidence="2" type="ORF">M5K25_023213</name>
</gene>
<accession>A0ABD0UEA3</accession>
<feature type="compositionally biased region" description="Basic and acidic residues" evidence="1">
    <location>
        <begin position="131"/>
        <end position="141"/>
    </location>
</feature>
<evidence type="ECO:0000313" key="3">
    <source>
        <dbReference type="Proteomes" id="UP001552299"/>
    </source>
</evidence>
<proteinExistence type="predicted"/>